<proteinExistence type="predicted"/>
<accession>A0A158KRX2</accession>
<organism evidence="1 2">
    <name type="scientific">Caballeronia terrestris</name>
    <dbReference type="NCBI Taxonomy" id="1226301"/>
    <lineage>
        <taxon>Bacteria</taxon>
        <taxon>Pseudomonadati</taxon>
        <taxon>Pseudomonadota</taxon>
        <taxon>Betaproteobacteria</taxon>
        <taxon>Burkholderiales</taxon>
        <taxon>Burkholderiaceae</taxon>
        <taxon>Caballeronia</taxon>
    </lineage>
</organism>
<evidence type="ECO:0000313" key="1">
    <source>
        <dbReference type="EMBL" id="SAL83916.1"/>
    </source>
</evidence>
<keyword evidence="1" id="KW-0808">Transferase</keyword>
<keyword evidence="2" id="KW-1185">Reference proteome</keyword>
<reference evidence="1" key="1">
    <citation type="submission" date="2016-01" db="EMBL/GenBank/DDBJ databases">
        <authorList>
            <person name="Peeters C."/>
        </authorList>
    </citation>
    <scope>NUCLEOTIDE SEQUENCE [LARGE SCALE GENOMIC DNA]</scope>
    <source>
        <strain evidence="1">LMG 22937</strain>
    </source>
</reference>
<sequence length="73" mass="8100">MVTVEPWVVVSRNSHTLLRDVTLGAYDAEIDGVCGAIRSLDSQVKVRWAQEIETATGRYPWAVADQARPQSTQ</sequence>
<dbReference type="Gene3D" id="3.20.20.80">
    <property type="entry name" value="Glycosidases"/>
    <property type="match status" value="1"/>
</dbReference>
<gene>
    <name evidence="1" type="ORF">AWB67_06539</name>
</gene>
<dbReference type="GO" id="GO:0016740">
    <property type="term" value="F:transferase activity"/>
    <property type="evidence" value="ECO:0007669"/>
    <property type="project" value="UniProtKB-KW"/>
</dbReference>
<name>A0A158KRX2_9BURK</name>
<comment type="caution">
    <text evidence="1">The sequence shown here is derived from an EMBL/GenBank/DDBJ whole genome shotgun (WGS) entry which is preliminary data.</text>
</comment>
<dbReference type="RefSeq" id="WP_235025460.1">
    <property type="nucleotide sequence ID" value="NZ_FCOL02000109.1"/>
</dbReference>
<protein>
    <submittedName>
        <fullName evidence="1">Glycosyl transferase</fullName>
    </submittedName>
</protein>
<dbReference type="EMBL" id="FCOL02000109">
    <property type="protein sequence ID" value="SAL83916.1"/>
    <property type="molecule type" value="Genomic_DNA"/>
</dbReference>
<dbReference type="AlphaFoldDB" id="A0A158KRX2"/>
<dbReference type="Proteomes" id="UP000054925">
    <property type="component" value="Unassembled WGS sequence"/>
</dbReference>
<evidence type="ECO:0000313" key="2">
    <source>
        <dbReference type="Proteomes" id="UP000054925"/>
    </source>
</evidence>